<dbReference type="Proteomes" id="UP000036403">
    <property type="component" value="Unassembled WGS sequence"/>
</dbReference>
<sequence length="182" mass="20760">MRLSQLADISAPLDDEFIGVIMLNGLSSDFDPMVMAIESSGADITSDFVKGKLLQEDVKRSRENTSSDDGAFYARNKEKKDFKDKKRNDGPKFKKDFRCFVCNEKGHRALDCPKNTNKLNSKKSLKETEKKTDDLALLTALSAKIINKDDWYIDSGATMHMTKRKDWLTNYNPTMKKEIMCK</sequence>
<name>A0A0J7JWX7_LASNI</name>
<organism evidence="3 4">
    <name type="scientific">Lasius niger</name>
    <name type="common">Black garden ant</name>
    <dbReference type="NCBI Taxonomy" id="67767"/>
    <lineage>
        <taxon>Eukaryota</taxon>
        <taxon>Metazoa</taxon>
        <taxon>Ecdysozoa</taxon>
        <taxon>Arthropoda</taxon>
        <taxon>Hexapoda</taxon>
        <taxon>Insecta</taxon>
        <taxon>Pterygota</taxon>
        <taxon>Neoptera</taxon>
        <taxon>Endopterygota</taxon>
        <taxon>Hymenoptera</taxon>
        <taxon>Apocrita</taxon>
        <taxon>Aculeata</taxon>
        <taxon>Formicoidea</taxon>
        <taxon>Formicidae</taxon>
        <taxon>Formicinae</taxon>
        <taxon>Lasius</taxon>
        <taxon>Lasius</taxon>
    </lineage>
</organism>
<keyword evidence="1" id="KW-0863">Zinc-finger</keyword>
<dbReference type="Gene3D" id="4.10.60.10">
    <property type="entry name" value="Zinc finger, CCHC-type"/>
    <property type="match status" value="1"/>
</dbReference>
<gene>
    <name evidence="3" type="ORF">RF55_22514</name>
</gene>
<dbReference type="PaxDb" id="67767-A0A0J7JWX7"/>
<feature type="domain" description="CCHC-type" evidence="2">
    <location>
        <begin position="98"/>
        <end position="114"/>
    </location>
</feature>
<dbReference type="Pfam" id="PF00098">
    <property type="entry name" value="zf-CCHC"/>
    <property type="match status" value="1"/>
</dbReference>
<dbReference type="AlphaFoldDB" id="A0A0J7JWX7"/>
<dbReference type="GO" id="GO:0003676">
    <property type="term" value="F:nucleic acid binding"/>
    <property type="evidence" value="ECO:0007669"/>
    <property type="project" value="InterPro"/>
</dbReference>
<accession>A0A0J7JWX7</accession>
<dbReference type="InterPro" id="IPR036875">
    <property type="entry name" value="Znf_CCHC_sf"/>
</dbReference>
<reference evidence="3 4" key="1">
    <citation type="submission" date="2015-04" db="EMBL/GenBank/DDBJ databases">
        <title>Lasius niger genome sequencing.</title>
        <authorList>
            <person name="Konorov E.A."/>
            <person name="Nikitin M.A."/>
            <person name="Kirill M.V."/>
            <person name="Chang P."/>
        </authorList>
    </citation>
    <scope>NUCLEOTIDE SEQUENCE [LARGE SCALE GENOMIC DNA]</scope>
    <source>
        <tissue evidence="3">Whole</tissue>
    </source>
</reference>
<dbReference type="GO" id="GO:0008270">
    <property type="term" value="F:zinc ion binding"/>
    <property type="evidence" value="ECO:0007669"/>
    <property type="project" value="UniProtKB-KW"/>
</dbReference>
<dbReference type="InterPro" id="IPR054722">
    <property type="entry name" value="PolX-like_BBD"/>
</dbReference>
<keyword evidence="1" id="KW-0479">Metal-binding</keyword>
<dbReference type="EMBL" id="LBMM01024458">
    <property type="protein sequence ID" value="KMQ82572.1"/>
    <property type="molecule type" value="Genomic_DNA"/>
</dbReference>
<keyword evidence="4" id="KW-1185">Reference proteome</keyword>
<dbReference type="PROSITE" id="PS50158">
    <property type="entry name" value="ZF_CCHC"/>
    <property type="match status" value="1"/>
</dbReference>
<protein>
    <submittedName>
        <fullName evidence="3">Retrovirus-related pol polyprotein from transposon tnt 1-94</fullName>
    </submittedName>
</protein>
<evidence type="ECO:0000313" key="4">
    <source>
        <dbReference type="Proteomes" id="UP000036403"/>
    </source>
</evidence>
<dbReference type="Pfam" id="PF22936">
    <property type="entry name" value="Pol_BBD"/>
    <property type="match status" value="1"/>
</dbReference>
<dbReference type="OrthoDB" id="8031884at2759"/>
<dbReference type="Pfam" id="PF14223">
    <property type="entry name" value="Retrotran_gag_2"/>
    <property type="match status" value="1"/>
</dbReference>
<evidence type="ECO:0000256" key="1">
    <source>
        <dbReference type="PROSITE-ProRule" id="PRU00047"/>
    </source>
</evidence>
<dbReference type="SMART" id="SM00343">
    <property type="entry name" value="ZnF_C2HC"/>
    <property type="match status" value="1"/>
</dbReference>
<dbReference type="SUPFAM" id="SSF57756">
    <property type="entry name" value="Retrovirus zinc finger-like domains"/>
    <property type="match status" value="1"/>
</dbReference>
<dbReference type="InterPro" id="IPR001878">
    <property type="entry name" value="Znf_CCHC"/>
</dbReference>
<proteinExistence type="predicted"/>
<evidence type="ECO:0000313" key="3">
    <source>
        <dbReference type="EMBL" id="KMQ82572.1"/>
    </source>
</evidence>
<dbReference type="STRING" id="67767.A0A0J7JWX7"/>
<evidence type="ECO:0000259" key="2">
    <source>
        <dbReference type="PROSITE" id="PS50158"/>
    </source>
</evidence>
<dbReference type="PANTHER" id="PTHR47592">
    <property type="entry name" value="PBF68 PROTEIN"/>
    <property type="match status" value="1"/>
</dbReference>
<keyword evidence="1" id="KW-0862">Zinc</keyword>
<comment type="caution">
    <text evidence="3">The sequence shown here is derived from an EMBL/GenBank/DDBJ whole genome shotgun (WGS) entry which is preliminary data.</text>
</comment>